<dbReference type="GO" id="GO:0008270">
    <property type="term" value="F:zinc ion binding"/>
    <property type="evidence" value="ECO:0007669"/>
    <property type="project" value="UniProtKB-KW"/>
</dbReference>
<dbReference type="PANTHER" id="PTHR46395:SF1">
    <property type="entry name" value="ADP-RIBOSYLATION FACTOR GTPASE-ACTIVATING PROTEIN 1"/>
    <property type="match status" value="1"/>
</dbReference>
<dbReference type="AlphaFoldDB" id="A0AAW0YX93"/>
<organism evidence="8 9">
    <name type="scientific">Kwoniella newhampshirensis</name>
    <dbReference type="NCBI Taxonomy" id="1651941"/>
    <lineage>
        <taxon>Eukaryota</taxon>
        <taxon>Fungi</taxon>
        <taxon>Dikarya</taxon>
        <taxon>Basidiomycota</taxon>
        <taxon>Agaricomycotina</taxon>
        <taxon>Tremellomycetes</taxon>
        <taxon>Tremellales</taxon>
        <taxon>Cryptococcaceae</taxon>
        <taxon>Kwoniella</taxon>
    </lineage>
</organism>
<accession>A0AAW0YX93</accession>
<evidence type="ECO:0000313" key="9">
    <source>
        <dbReference type="Proteomes" id="UP001388673"/>
    </source>
</evidence>
<evidence type="ECO:0000256" key="6">
    <source>
        <dbReference type="SAM" id="MobiDB-lite"/>
    </source>
</evidence>
<dbReference type="CDD" id="cd08830">
    <property type="entry name" value="ArfGap_ArfGap1"/>
    <property type="match status" value="1"/>
</dbReference>
<gene>
    <name evidence="8" type="ORF">IAR55_005090</name>
</gene>
<dbReference type="GeneID" id="92182348"/>
<feature type="region of interest" description="Disordered" evidence="6">
    <location>
        <begin position="388"/>
        <end position="443"/>
    </location>
</feature>
<sequence length="443" mass="46396">MAENYQKKELLAIMNTGANKLCVDCNAPSPQWASVSYGTFICLECSGVHRGFGVHISFVRSITMDKWSDDQLKKMKLGGNEAFKTFMEGYGPEGGYAKGMGMNDKYNSWAATQYREKLAAACADPPQPWSPSAPPPASQAPSRPSSAQAQTRKSRAGGGSGIGSTLNPSSRTGSPSVPQGGPGSGHEAFFERMGNANASRPDHLPPSQGGKYQGFGSGPLPSQSTDYSSGSFGGSSSSTHPSYALSSHAAPTLDEFQRNPLGALSKGWGLFSSAVAVAGREINESVVKPGFDRAQQLAAAAAANENGGASGGEDWKRYLSSATEQAKEATVWASQRAGEGWENLNDVAKTKGGLDLNEQLGRLGLGGKSNLTPAQRGYGQLERAEDGVITPHGAGGAGDDDFFEAWDEPTNVGTGSGSKPAPKAKAPAKKNDGWEEDDGWKEF</sequence>
<proteinExistence type="predicted"/>
<feature type="compositionally biased region" description="Acidic residues" evidence="6">
    <location>
        <begin position="398"/>
        <end position="407"/>
    </location>
</feature>
<feature type="compositionally biased region" description="Acidic residues" evidence="6">
    <location>
        <begin position="434"/>
        <end position="443"/>
    </location>
</feature>
<feature type="compositionally biased region" description="Low complexity" evidence="6">
    <location>
        <begin position="228"/>
        <end position="238"/>
    </location>
</feature>
<comment type="caution">
    <text evidence="8">The sequence shown here is derived from an EMBL/GenBank/DDBJ whole genome shotgun (WGS) entry which is preliminary data.</text>
</comment>
<dbReference type="KEGG" id="kne:92182348"/>
<dbReference type="InterPro" id="IPR037278">
    <property type="entry name" value="ARFGAP/RecO"/>
</dbReference>
<dbReference type="SUPFAM" id="SSF57863">
    <property type="entry name" value="ArfGap/RecO-like zinc finger"/>
    <property type="match status" value="1"/>
</dbReference>
<dbReference type="PROSITE" id="PS50115">
    <property type="entry name" value="ARFGAP"/>
    <property type="match status" value="1"/>
</dbReference>
<protein>
    <recommendedName>
        <fullName evidence="7">Arf-GAP domain-containing protein</fullName>
    </recommendedName>
</protein>
<dbReference type="EMBL" id="JBCAWK010000009">
    <property type="protein sequence ID" value="KAK8849755.1"/>
    <property type="molecule type" value="Genomic_DNA"/>
</dbReference>
<evidence type="ECO:0000256" key="4">
    <source>
        <dbReference type="ARBA" id="ARBA00022833"/>
    </source>
</evidence>
<dbReference type="FunFam" id="1.10.220.150:FF:000014">
    <property type="entry name" value="ADP-ribosylation factor GTPase-activating protein"/>
    <property type="match status" value="1"/>
</dbReference>
<evidence type="ECO:0000256" key="3">
    <source>
        <dbReference type="ARBA" id="ARBA00022771"/>
    </source>
</evidence>
<dbReference type="GO" id="GO:0005096">
    <property type="term" value="F:GTPase activator activity"/>
    <property type="evidence" value="ECO:0007669"/>
    <property type="project" value="UniProtKB-KW"/>
</dbReference>
<reference evidence="8 9" key="1">
    <citation type="journal article" date="2024" name="bioRxiv">
        <title>Comparative genomics of Cryptococcus and Kwoniella reveals pathogenesis evolution and contrasting karyotype dynamics via intercentromeric recombination or chromosome fusion.</title>
        <authorList>
            <person name="Coelho M.A."/>
            <person name="David-Palma M."/>
            <person name="Shea T."/>
            <person name="Bowers K."/>
            <person name="McGinley-Smith S."/>
            <person name="Mohammad A.W."/>
            <person name="Gnirke A."/>
            <person name="Yurkov A.M."/>
            <person name="Nowrousian M."/>
            <person name="Sun S."/>
            <person name="Cuomo C.A."/>
            <person name="Heitman J."/>
        </authorList>
    </citation>
    <scope>NUCLEOTIDE SEQUENCE [LARGE SCALE GENOMIC DNA]</scope>
    <source>
        <strain evidence="8 9">CBS 13917</strain>
    </source>
</reference>
<dbReference type="PRINTS" id="PR00405">
    <property type="entry name" value="REVINTRACTNG"/>
</dbReference>
<dbReference type="SMART" id="SM00105">
    <property type="entry name" value="ArfGap"/>
    <property type="match status" value="1"/>
</dbReference>
<feature type="compositionally biased region" description="Low complexity" evidence="6">
    <location>
        <begin position="139"/>
        <end position="150"/>
    </location>
</feature>
<dbReference type="GO" id="GO:0032012">
    <property type="term" value="P:regulation of ARF protein signal transduction"/>
    <property type="evidence" value="ECO:0007669"/>
    <property type="project" value="TreeGrafter"/>
</dbReference>
<evidence type="ECO:0000256" key="1">
    <source>
        <dbReference type="ARBA" id="ARBA00022468"/>
    </source>
</evidence>
<feature type="compositionally biased region" description="Polar residues" evidence="6">
    <location>
        <begin position="163"/>
        <end position="172"/>
    </location>
</feature>
<dbReference type="InterPro" id="IPR001164">
    <property type="entry name" value="ArfGAP_dom"/>
</dbReference>
<keyword evidence="3 5" id="KW-0863">Zinc-finger</keyword>
<evidence type="ECO:0000256" key="2">
    <source>
        <dbReference type="ARBA" id="ARBA00022723"/>
    </source>
</evidence>
<feature type="region of interest" description="Disordered" evidence="6">
    <location>
        <begin position="120"/>
        <end position="247"/>
    </location>
</feature>
<name>A0AAW0YX93_9TREE</name>
<evidence type="ECO:0000256" key="5">
    <source>
        <dbReference type="PROSITE-ProRule" id="PRU00288"/>
    </source>
</evidence>
<dbReference type="Pfam" id="PF01412">
    <property type="entry name" value="ArfGap"/>
    <property type="match status" value="1"/>
</dbReference>
<dbReference type="Gene3D" id="1.10.220.150">
    <property type="entry name" value="Arf GTPase activating protein"/>
    <property type="match status" value="1"/>
</dbReference>
<dbReference type="GO" id="GO:0030100">
    <property type="term" value="P:regulation of endocytosis"/>
    <property type="evidence" value="ECO:0007669"/>
    <property type="project" value="TreeGrafter"/>
</dbReference>
<dbReference type="InterPro" id="IPR038508">
    <property type="entry name" value="ArfGAP_dom_sf"/>
</dbReference>
<dbReference type="GO" id="GO:0000139">
    <property type="term" value="C:Golgi membrane"/>
    <property type="evidence" value="ECO:0007669"/>
    <property type="project" value="TreeGrafter"/>
</dbReference>
<dbReference type="PANTHER" id="PTHR46395">
    <property type="entry name" value="ADP-RIBOSYLATION FACTOR GTPASE-ACTIVATING PROTEIN 1"/>
    <property type="match status" value="1"/>
</dbReference>
<dbReference type="RefSeq" id="XP_066801643.1">
    <property type="nucleotide sequence ID" value="XM_066948184.1"/>
</dbReference>
<keyword evidence="2" id="KW-0479">Metal-binding</keyword>
<evidence type="ECO:0000313" key="8">
    <source>
        <dbReference type="EMBL" id="KAK8849755.1"/>
    </source>
</evidence>
<dbReference type="Proteomes" id="UP001388673">
    <property type="component" value="Unassembled WGS sequence"/>
</dbReference>
<feature type="domain" description="Arf-GAP" evidence="7">
    <location>
        <begin position="7"/>
        <end position="128"/>
    </location>
</feature>
<keyword evidence="1" id="KW-0343">GTPase activation</keyword>
<keyword evidence="4" id="KW-0862">Zinc</keyword>
<evidence type="ECO:0000259" key="7">
    <source>
        <dbReference type="PROSITE" id="PS50115"/>
    </source>
</evidence>
<feature type="compositionally biased region" description="Pro residues" evidence="6">
    <location>
        <begin position="125"/>
        <end position="138"/>
    </location>
</feature>
<keyword evidence="9" id="KW-1185">Reference proteome</keyword>